<dbReference type="Proteomes" id="UP000245728">
    <property type="component" value="Chromosome"/>
</dbReference>
<dbReference type="InterPro" id="IPR041377">
    <property type="entry name" value="P2_N"/>
</dbReference>
<gene>
    <name evidence="3" type="ORF">HMF8227_01451</name>
</gene>
<evidence type="ECO:0000259" key="2">
    <source>
        <dbReference type="Pfam" id="PF25513"/>
    </source>
</evidence>
<dbReference type="InterPro" id="IPR053751">
    <property type="entry name" value="Viral_Major_Capsid_sf"/>
</dbReference>
<evidence type="ECO:0000313" key="3">
    <source>
        <dbReference type="EMBL" id="AWL11926.1"/>
    </source>
</evidence>
<dbReference type="InterPro" id="IPR057915">
    <property type="entry name" value="P2_C"/>
</dbReference>
<dbReference type="Pfam" id="PF25513">
    <property type="entry name" value="P2_C"/>
    <property type="match status" value="1"/>
</dbReference>
<dbReference type="Gene3D" id="2.60.120.730">
    <property type="match status" value="1"/>
</dbReference>
<evidence type="ECO:0000313" key="4">
    <source>
        <dbReference type="Proteomes" id="UP000245728"/>
    </source>
</evidence>
<accession>A0A2S2E2P0</accession>
<dbReference type="AlphaFoldDB" id="A0A2S2E2P0"/>
<feature type="domain" description="Viral coat protein P2 N-terminal" evidence="1">
    <location>
        <begin position="16"/>
        <end position="140"/>
    </location>
</feature>
<organism evidence="3 4">
    <name type="scientific">Saliniradius amylolyticus</name>
    <dbReference type="NCBI Taxonomy" id="2183582"/>
    <lineage>
        <taxon>Bacteria</taxon>
        <taxon>Pseudomonadati</taxon>
        <taxon>Pseudomonadota</taxon>
        <taxon>Gammaproteobacteria</taxon>
        <taxon>Alteromonadales</taxon>
        <taxon>Alteromonadaceae</taxon>
        <taxon>Saliniradius</taxon>
    </lineage>
</organism>
<protein>
    <submittedName>
        <fullName evidence="3">Uncharacterized protein</fullName>
    </submittedName>
</protein>
<dbReference type="RefSeq" id="WP_239421231.1">
    <property type="nucleotide sequence ID" value="NZ_CP029347.1"/>
</dbReference>
<feature type="domain" description="Viral coat protein P2 C-terminal" evidence="2">
    <location>
        <begin position="155"/>
        <end position="274"/>
    </location>
</feature>
<reference evidence="3 4" key="1">
    <citation type="submission" date="2018-05" db="EMBL/GenBank/DDBJ databases">
        <title>Salinimonas sp. HMF8227 Genome sequencing and assembly.</title>
        <authorList>
            <person name="Kang H."/>
            <person name="Kang J."/>
            <person name="Cha I."/>
            <person name="Kim H."/>
            <person name="Joh K."/>
        </authorList>
    </citation>
    <scope>NUCLEOTIDE SEQUENCE [LARGE SCALE GENOMIC DNA]</scope>
    <source>
        <strain evidence="3 4">HMF8227</strain>
    </source>
</reference>
<dbReference type="EMBL" id="CP029347">
    <property type="protein sequence ID" value="AWL11926.1"/>
    <property type="molecule type" value="Genomic_DNA"/>
</dbReference>
<sequence>MKTSLLAASMIQLAGPTGVGYGEEAIIKLQGGLVYQILELETNLVKKATLKKVTVDIGGTPVAYYSGKDLELNDKLFNLHETTGRFCIDLSKFRYRTLEGIHVSGLKTSQYDDITLKVEFGAKDAADPADLTLKGKAYVSPNPQGAKQGGGRIMIPQAYEVTQYTPAAGDYDWSFPNGSPNLNVQHMIIDESEVSISKVIVKRGATTIREMHRSDIDHGLQRYAGVTPQPGKLLLDFTQFGFGKGDSVETANLNFTFTVDAKGALKTRIEGFKRVA</sequence>
<proteinExistence type="predicted"/>
<dbReference type="Pfam" id="PF18628">
    <property type="entry name" value="P2_N"/>
    <property type="match status" value="1"/>
</dbReference>
<keyword evidence="4" id="KW-1185">Reference proteome</keyword>
<dbReference type="KEGG" id="salh:HMF8227_01451"/>
<evidence type="ECO:0000259" key="1">
    <source>
        <dbReference type="Pfam" id="PF18628"/>
    </source>
</evidence>
<name>A0A2S2E2P0_9ALTE</name>